<dbReference type="Gene3D" id="3.90.640.20">
    <property type="entry name" value="Heat-shock cognate protein, ATPase"/>
    <property type="match status" value="1"/>
</dbReference>
<evidence type="ECO:0000313" key="3">
    <source>
        <dbReference type="Proteomes" id="UP001597110"/>
    </source>
</evidence>
<keyword evidence="1" id="KW-0732">Signal</keyword>
<evidence type="ECO:0000313" key="2">
    <source>
        <dbReference type="EMBL" id="MFD0726408.1"/>
    </source>
</evidence>
<dbReference type="PROSITE" id="PS51257">
    <property type="entry name" value="PROKAR_LIPOPROTEIN"/>
    <property type="match status" value="1"/>
</dbReference>
<sequence>MRIPTASSRLCVAVMAATLFIAACDRERPAPAQPQPPAATTPPPAPVAVELKDVIEQDPRFIVGISYPPGISKYPGLAEAMRAYSDKARATLDQALAKTDPAKQVGPYDLTLTFTLLADTSELVAVSAGGAVFTGGAHGEPLVARFVWLPTQNRLLTASALVPDPKGWVAISDYVREQLHAELSQRIDSDELPPAERAELMRTSGKMIDAGTKPSAEAFAMFEPVLAPEGGKLVGLKFVFPPYQVGPYVDGERMVEVPTSVLRPHLSPEFAPMFVDAPAPMPAEAAAAPAKPAGAP</sequence>
<name>A0ABW2YE17_9GAMM</name>
<gene>
    <name evidence="2" type="ORF">ACFQ0E_12470</name>
</gene>
<evidence type="ECO:0000256" key="1">
    <source>
        <dbReference type="SAM" id="SignalP"/>
    </source>
</evidence>
<dbReference type="InterPro" id="IPR037126">
    <property type="entry name" value="PdaC/RsiV-like_sf"/>
</dbReference>
<keyword evidence="3" id="KW-1185">Reference proteome</keyword>
<organism evidence="2 3">
    <name type="scientific">Lysobacter brunescens</name>
    <dbReference type="NCBI Taxonomy" id="262323"/>
    <lineage>
        <taxon>Bacteria</taxon>
        <taxon>Pseudomonadati</taxon>
        <taxon>Pseudomonadota</taxon>
        <taxon>Gammaproteobacteria</taxon>
        <taxon>Lysobacterales</taxon>
        <taxon>Lysobacteraceae</taxon>
        <taxon>Lysobacter</taxon>
    </lineage>
</organism>
<reference evidence="3" key="1">
    <citation type="journal article" date="2019" name="Int. J. Syst. Evol. Microbiol.">
        <title>The Global Catalogue of Microorganisms (GCM) 10K type strain sequencing project: providing services to taxonomists for standard genome sequencing and annotation.</title>
        <authorList>
            <consortium name="The Broad Institute Genomics Platform"/>
            <consortium name="The Broad Institute Genome Sequencing Center for Infectious Disease"/>
            <person name="Wu L."/>
            <person name="Ma J."/>
        </authorList>
    </citation>
    <scope>NUCLEOTIDE SEQUENCE [LARGE SCALE GENOMIC DNA]</scope>
    <source>
        <strain evidence="3">CCUG 55585</strain>
    </source>
</reference>
<dbReference type="RefSeq" id="WP_386824278.1">
    <property type="nucleotide sequence ID" value="NZ_JBHTIF010000002.1"/>
</dbReference>
<feature type="chain" id="PRO_5045103673" evidence="1">
    <location>
        <begin position="24"/>
        <end position="296"/>
    </location>
</feature>
<dbReference type="EMBL" id="JBHTIF010000002">
    <property type="protein sequence ID" value="MFD0726408.1"/>
    <property type="molecule type" value="Genomic_DNA"/>
</dbReference>
<accession>A0ABW2YE17</accession>
<dbReference type="Proteomes" id="UP001597110">
    <property type="component" value="Unassembled WGS sequence"/>
</dbReference>
<protein>
    <submittedName>
        <fullName evidence="2">RsiV family protein</fullName>
    </submittedName>
</protein>
<feature type="signal peptide" evidence="1">
    <location>
        <begin position="1"/>
        <end position="23"/>
    </location>
</feature>
<proteinExistence type="predicted"/>
<comment type="caution">
    <text evidence="2">The sequence shown here is derived from an EMBL/GenBank/DDBJ whole genome shotgun (WGS) entry which is preliminary data.</text>
</comment>